<evidence type="ECO:0000313" key="15">
    <source>
        <dbReference type="Proteomes" id="UP000503251"/>
    </source>
</evidence>
<dbReference type="SMART" id="SM00387">
    <property type="entry name" value="HATPase_c"/>
    <property type="match status" value="1"/>
</dbReference>
<dbReference type="SUPFAM" id="SSF47384">
    <property type="entry name" value="Homodimeric domain of signal transducing histidine kinase"/>
    <property type="match status" value="1"/>
</dbReference>
<dbReference type="CDD" id="cd06225">
    <property type="entry name" value="HAMP"/>
    <property type="match status" value="1"/>
</dbReference>
<evidence type="ECO:0000313" key="14">
    <source>
        <dbReference type="EMBL" id="QJT09022.1"/>
    </source>
</evidence>
<dbReference type="InterPro" id="IPR003660">
    <property type="entry name" value="HAMP_dom"/>
</dbReference>
<dbReference type="InterPro" id="IPR036890">
    <property type="entry name" value="HATPase_C_sf"/>
</dbReference>
<evidence type="ECO:0000259" key="12">
    <source>
        <dbReference type="PROSITE" id="PS50109"/>
    </source>
</evidence>
<name>A0ABX6NEN0_9BACT</name>
<keyword evidence="4" id="KW-0597">Phosphoprotein</keyword>
<protein>
    <recommendedName>
        <fullName evidence="3">histidine kinase</fullName>
        <ecNumber evidence="3">2.7.13.3</ecNumber>
    </recommendedName>
</protein>
<dbReference type="Gene3D" id="6.10.340.10">
    <property type="match status" value="1"/>
</dbReference>
<keyword evidence="6 11" id="KW-0812">Transmembrane</keyword>
<dbReference type="CDD" id="cd00082">
    <property type="entry name" value="HisKA"/>
    <property type="match status" value="1"/>
</dbReference>
<dbReference type="InterPro" id="IPR005467">
    <property type="entry name" value="His_kinase_dom"/>
</dbReference>
<dbReference type="InterPro" id="IPR003661">
    <property type="entry name" value="HisK_dim/P_dom"/>
</dbReference>
<evidence type="ECO:0000256" key="7">
    <source>
        <dbReference type="ARBA" id="ARBA00022777"/>
    </source>
</evidence>
<keyword evidence="8 11" id="KW-1133">Transmembrane helix</keyword>
<dbReference type="Gene3D" id="1.10.287.130">
    <property type="match status" value="1"/>
</dbReference>
<dbReference type="Pfam" id="PF00512">
    <property type="entry name" value="HisKA"/>
    <property type="match status" value="1"/>
</dbReference>
<evidence type="ECO:0000256" key="2">
    <source>
        <dbReference type="ARBA" id="ARBA00004370"/>
    </source>
</evidence>
<feature type="transmembrane region" description="Helical" evidence="11">
    <location>
        <begin position="196"/>
        <end position="217"/>
    </location>
</feature>
<dbReference type="PROSITE" id="PS50109">
    <property type="entry name" value="HIS_KIN"/>
    <property type="match status" value="1"/>
</dbReference>
<gene>
    <name evidence="14" type="ORF">E8L03_08800</name>
</gene>
<dbReference type="PANTHER" id="PTHR45436">
    <property type="entry name" value="SENSOR HISTIDINE KINASE YKOH"/>
    <property type="match status" value="1"/>
</dbReference>
<comment type="catalytic activity">
    <reaction evidence="1">
        <text>ATP + protein L-histidine = ADP + protein N-phospho-L-histidine.</text>
        <dbReference type="EC" id="2.7.13.3"/>
    </reaction>
</comment>
<comment type="subcellular location">
    <subcellularLocation>
        <location evidence="2">Membrane</location>
    </subcellularLocation>
</comment>
<dbReference type="Pfam" id="PF02518">
    <property type="entry name" value="HATPase_c"/>
    <property type="match status" value="1"/>
</dbReference>
<feature type="transmembrane region" description="Helical" evidence="11">
    <location>
        <begin position="9"/>
        <end position="32"/>
    </location>
</feature>
<evidence type="ECO:0000256" key="11">
    <source>
        <dbReference type="SAM" id="Phobius"/>
    </source>
</evidence>
<feature type="domain" description="Histidine kinase" evidence="12">
    <location>
        <begin position="278"/>
        <end position="494"/>
    </location>
</feature>
<dbReference type="SUPFAM" id="SSF158472">
    <property type="entry name" value="HAMP domain-like"/>
    <property type="match status" value="1"/>
</dbReference>
<evidence type="ECO:0000256" key="1">
    <source>
        <dbReference type="ARBA" id="ARBA00000085"/>
    </source>
</evidence>
<dbReference type="Pfam" id="PF00672">
    <property type="entry name" value="HAMP"/>
    <property type="match status" value="1"/>
</dbReference>
<keyword evidence="10 11" id="KW-0472">Membrane</keyword>
<dbReference type="SMART" id="SM00388">
    <property type="entry name" value="HisKA"/>
    <property type="match status" value="1"/>
</dbReference>
<dbReference type="SUPFAM" id="SSF55874">
    <property type="entry name" value="ATPase domain of HSP90 chaperone/DNA topoisomerase II/histidine kinase"/>
    <property type="match status" value="1"/>
</dbReference>
<dbReference type="PRINTS" id="PR00344">
    <property type="entry name" value="BCTRLSENSOR"/>
</dbReference>
<evidence type="ECO:0000256" key="8">
    <source>
        <dbReference type="ARBA" id="ARBA00022989"/>
    </source>
</evidence>
<keyword evidence="9" id="KW-0902">Two-component regulatory system</keyword>
<proteinExistence type="predicted"/>
<organism evidence="14 15">
    <name type="scientific">Oceanidesulfovibrio marinus</name>
    <dbReference type="NCBI Taxonomy" id="370038"/>
    <lineage>
        <taxon>Bacteria</taxon>
        <taxon>Pseudomonadati</taxon>
        <taxon>Thermodesulfobacteriota</taxon>
        <taxon>Desulfovibrionia</taxon>
        <taxon>Desulfovibrionales</taxon>
        <taxon>Desulfovibrionaceae</taxon>
        <taxon>Oceanidesulfovibrio</taxon>
    </lineage>
</organism>
<dbReference type="EMBL" id="CP039543">
    <property type="protein sequence ID" value="QJT09022.1"/>
    <property type="molecule type" value="Genomic_DNA"/>
</dbReference>
<dbReference type="InterPro" id="IPR050428">
    <property type="entry name" value="TCS_sensor_his_kinase"/>
</dbReference>
<keyword evidence="15" id="KW-1185">Reference proteome</keyword>
<keyword evidence="7" id="KW-0418">Kinase</keyword>
<dbReference type="EC" id="2.7.13.3" evidence="3"/>
<dbReference type="RefSeq" id="WP_171267134.1">
    <property type="nucleotide sequence ID" value="NZ_CP039543.1"/>
</dbReference>
<dbReference type="Gene3D" id="3.30.565.10">
    <property type="entry name" value="Histidine kinase-like ATPase, C-terminal domain"/>
    <property type="match status" value="1"/>
</dbReference>
<dbReference type="InterPro" id="IPR036097">
    <property type="entry name" value="HisK_dim/P_sf"/>
</dbReference>
<reference evidence="14 15" key="1">
    <citation type="submission" date="2019-04" db="EMBL/GenBank/DDBJ databases">
        <title>Isolation and culture of sulfate reducing bacteria from the cold seep of the South China Sea.</title>
        <authorList>
            <person name="Sun C."/>
            <person name="Liu R."/>
        </authorList>
    </citation>
    <scope>NUCLEOTIDE SEQUENCE [LARGE SCALE GENOMIC DNA]</scope>
    <source>
        <strain evidence="14 15">CS1</strain>
    </source>
</reference>
<evidence type="ECO:0000259" key="13">
    <source>
        <dbReference type="PROSITE" id="PS50885"/>
    </source>
</evidence>
<dbReference type="InterPro" id="IPR003594">
    <property type="entry name" value="HATPase_dom"/>
</dbReference>
<dbReference type="Proteomes" id="UP000503251">
    <property type="component" value="Chromosome"/>
</dbReference>
<accession>A0ABX6NEN0</accession>
<evidence type="ECO:0000256" key="4">
    <source>
        <dbReference type="ARBA" id="ARBA00022553"/>
    </source>
</evidence>
<feature type="domain" description="HAMP" evidence="13">
    <location>
        <begin position="218"/>
        <end position="270"/>
    </location>
</feature>
<dbReference type="InterPro" id="IPR004358">
    <property type="entry name" value="Sig_transdc_His_kin-like_C"/>
</dbReference>
<evidence type="ECO:0000256" key="10">
    <source>
        <dbReference type="ARBA" id="ARBA00023136"/>
    </source>
</evidence>
<dbReference type="PANTHER" id="PTHR45436:SF5">
    <property type="entry name" value="SENSOR HISTIDINE KINASE TRCS"/>
    <property type="match status" value="1"/>
</dbReference>
<evidence type="ECO:0000256" key="3">
    <source>
        <dbReference type="ARBA" id="ARBA00012438"/>
    </source>
</evidence>
<keyword evidence="5" id="KW-0808">Transferase</keyword>
<evidence type="ECO:0000256" key="9">
    <source>
        <dbReference type="ARBA" id="ARBA00023012"/>
    </source>
</evidence>
<dbReference type="SMART" id="SM00304">
    <property type="entry name" value="HAMP"/>
    <property type="match status" value="1"/>
</dbReference>
<evidence type="ECO:0000256" key="5">
    <source>
        <dbReference type="ARBA" id="ARBA00022679"/>
    </source>
</evidence>
<evidence type="ECO:0000256" key="6">
    <source>
        <dbReference type="ARBA" id="ARBA00022692"/>
    </source>
</evidence>
<sequence>MKIGIKHRLFFIVLTASVIVAVGMMLLTLWSIGRGFRQYVNNVERERLERLATSLEASYGQEGGWEHLRDNPREWSRLVLQSVPERIAPRWVLDRLQRRLGGRPLAELLAPQNGTDLGEGDEPTMSPALAQLFQLRVFLQDADHTMLVGPEDRDPDLKQELLPLRFQGNIVGYVGLMQRKRLVDRRQLVFLRQQKVTLAIIAGFMLLVSALLSRPFANRLVRPIRALAEGTHRLAAGNYETRVQVERRDELGQLARDFNRLAMTLEQNESARRQWVADISHELRTPLSILRGELEGLQDGVRQATPEAINSLHGEVLRLGRLVDDLYQLAVSDVGALTYRKEPLDLAEVLDEALEPFAQEFEHKGIALQYDLGPDAGRTVFADAERLHQLFGNLLENSVKYTDPGGAVEVRLEYDGGRARVHILDSAPGVPERELGRLFERLYRVEGSRSRETGGAGLGLAICRNIAEAHEGTVAAHTSPLGGVWITVDLPTEEH</sequence>
<dbReference type="PROSITE" id="PS50885">
    <property type="entry name" value="HAMP"/>
    <property type="match status" value="1"/>
</dbReference>